<dbReference type="Proteomes" id="UP001152795">
    <property type="component" value="Unassembled WGS sequence"/>
</dbReference>
<accession>A0A7D9KEJ0</accession>
<comment type="caution">
    <text evidence="1">The sequence shown here is derived from an EMBL/GenBank/DDBJ whole genome shotgun (WGS) entry which is preliminary data.</text>
</comment>
<organism evidence="1 2">
    <name type="scientific">Paramuricea clavata</name>
    <name type="common">Red gorgonian</name>
    <name type="synonym">Violescent sea-whip</name>
    <dbReference type="NCBI Taxonomy" id="317549"/>
    <lineage>
        <taxon>Eukaryota</taxon>
        <taxon>Metazoa</taxon>
        <taxon>Cnidaria</taxon>
        <taxon>Anthozoa</taxon>
        <taxon>Octocorallia</taxon>
        <taxon>Malacalcyonacea</taxon>
        <taxon>Plexauridae</taxon>
        <taxon>Paramuricea</taxon>
    </lineage>
</organism>
<keyword evidence="2" id="KW-1185">Reference proteome</keyword>
<dbReference type="PANTHER" id="PTHR33153">
    <property type="entry name" value="MYND-TYPE DOMAIN-CONTAINING PROTEIN"/>
    <property type="match status" value="1"/>
</dbReference>
<dbReference type="OrthoDB" id="10624386at2759"/>
<evidence type="ECO:0000313" key="2">
    <source>
        <dbReference type="Proteomes" id="UP001152795"/>
    </source>
</evidence>
<proteinExistence type="predicted"/>
<protein>
    <submittedName>
        <fullName evidence="1">Uncharacterized protein</fullName>
    </submittedName>
</protein>
<reference evidence="1" key="1">
    <citation type="submission" date="2020-04" db="EMBL/GenBank/DDBJ databases">
        <authorList>
            <person name="Alioto T."/>
            <person name="Alioto T."/>
            <person name="Gomez Garrido J."/>
        </authorList>
    </citation>
    <scope>NUCLEOTIDE SEQUENCE</scope>
    <source>
        <strain evidence="1">A484AB</strain>
    </source>
</reference>
<feature type="non-terminal residue" evidence="1">
    <location>
        <position position="266"/>
    </location>
</feature>
<dbReference type="PANTHER" id="PTHR33153:SF3">
    <property type="entry name" value="TRAFFICKING PROTEIN PARTICLE COMPLEX SUBUNIT 11 DOMAIN-CONTAINING PROTEIN"/>
    <property type="match status" value="1"/>
</dbReference>
<evidence type="ECO:0000313" key="1">
    <source>
        <dbReference type="EMBL" id="CAB4044819.1"/>
    </source>
</evidence>
<gene>
    <name evidence="1" type="ORF">PACLA_8A009811</name>
</gene>
<sequence>MAKADVNVRELQGYYIKIEDEAGMYRPLITEITEWPELHFDSDTDTPFCYPKVKRTPFSTKQWRKRKLCELWSSKKCKQDKVLEIIEIECCPRACLKCLSYKDISEVRNKFSALATTVLERNYILSYLKDNTSSTSKQIRSGTTTTVFQVRGQPVCKEAWILIHGINRRRFDRINHDFKTGSELYVHGNSGLKRPTAKTSECTAWLNFLVNAIGDQQPDSGKVHLPSCFTKLALYKKMCEEFDSDDNVSRSQFYSIYNGSVTFQFQ</sequence>
<name>A0A7D9KEJ0_PARCT</name>
<dbReference type="EMBL" id="CACRXK020036382">
    <property type="protein sequence ID" value="CAB4044819.1"/>
    <property type="molecule type" value="Genomic_DNA"/>
</dbReference>
<dbReference type="AlphaFoldDB" id="A0A7D9KEJ0"/>